<evidence type="ECO:0000256" key="1">
    <source>
        <dbReference type="SAM" id="MobiDB-lite"/>
    </source>
</evidence>
<dbReference type="Proteomes" id="UP001515480">
    <property type="component" value="Unassembled WGS sequence"/>
</dbReference>
<evidence type="ECO:0000313" key="3">
    <source>
        <dbReference type="Proteomes" id="UP001515480"/>
    </source>
</evidence>
<gene>
    <name evidence="2" type="ORF">AB1Y20_004682</name>
</gene>
<protein>
    <submittedName>
        <fullName evidence="2">Uncharacterized protein</fullName>
    </submittedName>
</protein>
<keyword evidence="3" id="KW-1185">Reference proteome</keyword>
<reference evidence="2 3" key="1">
    <citation type="journal article" date="2024" name="Science">
        <title>Giant polyketide synthase enzymes in the biosynthesis of giant marine polyether toxins.</title>
        <authorList>
            <person name="Fallon T.R."/>
            <person name="Shende V.V."/>
            <person name="Wierzbicki I.H."/>
            <person name="Pendleton A.L."/>
            <person name="Watervoot N.F."/>
            <person name="Auber R.P."/>
            <person name="Gonzalez D.J."/>
            <person name="Wisecaver J.H."/>
            <person name="Moore B.S."/>
        </authorList>
    </citation>
    <scope>NUCLEOTIDE SEQUENCE [LARGE SCALE GENOMIC DNA]</scope>
    <source>
        <strain evidence="2 3">12B1</strain>
    </source>
</reference>
<accession>A0AB34IYU8</accession>
<comment type="caution">
    <text evidence="2">The sequence shown here is derived from an EMBL/GenBank/DDBJ whole genome shotgun (WGS) entry which is preliminary data.</text>
</comment>
<sequence>MAPWQPPCAFLHSAPQSAMMLRAAQANASLLEYLYPPPGSRHDVTTSWRLATSGCHLEVAGCWCFHVPGSMVKRRNPRGLERCVPKWRVENCSAASSRFSRLARRECSCLAPRAAGGECLFSDMRPAKLLAVIAAARAARVGHIIEQGRYGGLSAYMYARHGFRVTSVELVPLDDVTRALRRAAPEVALLDADGRAAVIDAVARAPRGERLAVVFDGEKRMAAYETFRHVRGRVALAVFDDTNLDQGHFPRFLHQQGERAWHSWDCSFAERFSDKAQLAEFEQVLKKAGADLLAARPTATAEELQENGMIDAEGRLVFHGGMEDLGRFHLSIVRGDDWPNSGDGNDWSNQMPSSVGMNGSPLQNNPKLKLLKERAARLQGQGSKRASEYKFTRSSIESS</sequence>
<dbReference type="EMBL" id="JBGBPQ010000016">
    <property type="protein sequence ID" value="KAL1508584.1"/>
    <property type="molecule type" value="Genomic_DNA"/>
</dbReference>
<feature type="region of interest" description="Disordered" evidence="1">
    <location>
        <begin position="341"/>
        <end position="399"/>
    </location>
</feature>
<feature type="compositionally biased region" description="Polar residues" evidence="1">
    <location>
        <begin position="342"/>
        <end position="366"/>
    </location>
</feature>
<dbReference type="AlphaFoldDB" id="A0AB34IYU8"/>
<name>A0AB34IYU8_PRYPA</name>
<proteinExistence type="predicted"/>
<organism evidence="2 3">
    <name type="scientific">Prymnesium parvum</name>
    <name type="common">Toxic golden alga</name>
    <dbReference type="NCBI Taxonomy" id="97485"/>
    <lineage>
        <taxon>Eukaryota</taxon>
        <taxon>Haptista</taxon>
        <taxon>Haptophyta</taxon>
        <taxon>Prymnesiophyceae</taxon>
        <taxon>Prymnesiales</taxon>
        <taxon>Prymnesiaceae</taxon>
        <taxon>Prymnesium</taxon>
    </lineage>
</organism>
<evidence type="ECO:0000313" key="2">
    <source>
        <dbReference type="EMBL" id="KAL1508584.1"/>
    </source>
</evidence>